<proteinExistence type="predicted"/>
<comment type="caution">
    <text evidence="1">The sequence shown here is derived from an EMBL/GenBank/DDBJ whole genome shotgun (WGS) entry which is preliminary data.</text>
</comment>
<evidence type="ECO:0000313" key="2">
    <source>
        <dbReference type="Proteomes" id="UP001320245"/>
    </source>
</evidence>
<dbReference type="AlphaFoldDB" id="A0AAN9TXK2"/>
<gene>
    <name evidence="1" type="ORF">SLS53_009018</name>
</gene>
<dbReference type="Proteomes" id="UP001320245">
    <property type="component" value="Unassembled WGS sequence"/>
</dbReference>
<dbReference type="EMBL" id="JAJSPL020000062">
    <property type="protein sequence ID" value="KAK7730399.1"/>
    <property type="molecule type" value="Genomic_DNA"/>
</dbReference>
<protein>
    <submittedName>
        <fullName evidence="1">Uncharacterized protein</fullName>
    </submittedName>
</protein>
<organism evidence="1 2">
    <name type="scientific">Cytospora paraplurivora</name>
    <dbReference type="NCBI Taxonomy" id="2898453"/>
    <lineage>
        <taxon>Eukaryota</taxon>
        <taxon>Fungi</taxon>
        <taxon>Dikarya</taxon>
        <taxon>Ascomycota</taxon>
        <taxon>Pezizomycotina</taxon>
        <taxon>Sordariomycetes</taxon>
        <taxon>Sordariomycetidae</taxon>
        <taxon>Diaporthales</taxon>
        <taxon>Cytosporaceae</taxon>
        <taxon>Cytospora</taxon>
    </lineage>
</organism>
<evidence type="ECO:0000313" key="1">
    <source>
        <dbReference type="EMBL" id="KAK7730399.1"/>
    </source>
</evidence>
<name>A0AAN9TXK2_9PEZI</name>
<sequence>MPPSANVDVKVLSTFVDDCELVVDSVDVVVGVDVEVVKRENYADVPTEEAVDEVLETLVVSAELLAVTVTMTTDEDGDEVLELETLVVSVASLAVTVTVIVEEEGDEDDEVDKADEVAEVVGVAEMVEVEVKVEGVREEDVRTAKDEDESY</sequence>
<keyword evidence="2" id="KW-1185">Reference proteome</keyword>
<reference evidence="1 2" key="1">
    <citation type="journal article" date="2023" name="PLoS ONE">
        <title>Cytospora paraplurivora sp. nov. isolated from orchards with fruit tree decline syndrome in Ontario, Canada.</title>
        <authorList>
            <person name="Ilyukhin E."/>
            <person name="Nguyen H.D.T."/>
            <person name="Castle A.J."/>
            <person name="Ellouze W."/>
        </authorList>
    </citation>
    <scope>NUCLEOTIDE SEQUENCE [LARGE SCALE GENOMIC DNA]</scope>
    <source>
        <strain evidence="1 2">FDS-564</strain>
    </source>
</reference>
<accession>A0AAN9TXK2</accession>